<evidence type="ECO:0000259" key="4">
    <source>
        <dbReference type="Pfam" id="PF01494"/>
    </source>
</evidence>
<feature type="domain" description="FAD-binding" evidence="4">
    <location>
        <begin position="13"/>
        <end position="352"/>
    </location>
</feature>
<dbReference type="AlphaFoldDB" id="A0AB39MQI5"/>
<organism evidence="5">
    <name type="scientific">Streptomyces sp. R08</name>
    <dbReference type="NCBI Taxonomy" id="3238624"/>
    <lineage>
        <taxon>Bacteria</taxon>
        <taxon>Bacillati</taxon>
        <taxon>Actinomycetota</taxon>
        <taxon>Actinomycetes</taxon>
        <taxon>Kitasatosporales</taxon>
        <taxon>Streptomycetaceae</taxon>
        <taxon>Streptomyces</taxon>
    </lineage>
</organism>
<dbReference type="RefSeq" id="WP_369192162.1">
    <property type="nucleotide sequence ID" value="NZ_CP163431.1"/>
</dbReference>
<name>A0AB39MQI5_9ACTN</name>
<dbReference type="InterPro" id="IPR002938">
    <property type="entry name" value="FAD-bd"/>
</dbReference>
<keyword evidence="2" id="KW-0285">Flavoprotein</keyword>
<reference evidence="5" key="1">
    <citation type="submission" date="2024-07" db="EMBL/GenBank/DDBJ databases">
        <authorList>
            <person name="Yu S.T."/>
        </authorList>
    </citation>
    <scope>NUCLEOTIDE SEQUENCE</scope>
    <source>
        <strain evidence="5">R08</strain>
    </source>
</reference>
<evidence type="ECO:0000256" key="2">
    <source>
        <dbReference type="ARBA" id="ARBA00022630"/>
    </source>
</evidence>
<dbReference type="InterPro" id="IPR036188">
    <property type="entry name" value="FAD/NAD-bd_sf"/>
</dbReference>
<dbReference type="PANTHER" id="PTHR43004:SF19">
    <property type="entry name" value="BINDING MONOOXYGENASE, PUTATIVE (JCVI)-RELATED"/>
    <property type="match status" value="1"/>
</dbReference>
<keyword evidence="5" id="KW-0503">Monooxygenase</keyword>
<sequence>MTTSPTVPAFPTQTDVLIVGAGPAGLTLAASLAQLGVDHVLIDRNAEVQPGSKAAAVQPRALEYLERIGVAERLIQVGDRGRGFRLHDRERTLLSASYDNLDTPYPYVLLVSQQTTEEHLLLRLHELGGTVHREHKFLGHSPDFPGVTATIAGPDGTLRAVSARYLVGCDGVHSGVRSAAGIGFPGDAPRQLVAIADVRLNPGVGDAIAKEDTTFFLSPDGMLLVSPLAGGQHRIVAPAPGTSKPTAADVEQLLVDRGPRTDAVRVMEVVSASTYRVQERVAERFRAGPVFLVGDAAHTHSPAGGQGMNTGIQDAGNLAWKLHAVLTGLAPAELLDTYHHERHPVAAGLVGFTSQFAKLATLRSPAGSRLRNNVLAAAASAPGFTDWITTKLSQLDLGYTQEPDSGAPRVGQRVPPGSVPSAGLRWTLAVPGDGDPRDHDVLAVRHVHRLPASLLVRPDGYLAGHSVPTTAADVLDRLPDYLPTR</sequence>
<dbReference type="PRINTS" id="PR00420">
    <property type="entry name" value="RNGMNOXGNASE"/>
</dbReference>
<dbReference type="PANTHER" id="PTHR43004">
    <property type="entry name" value="TRK SYSTEM POTASSIUM UPTAKE PROTEIN"/>
    <property type="match status" value="1"/>
</dbReference>
<protein>
    <submittedName>
        <fullName evidence="5">FAD-dependent monooxygenase</fullName>
    </submittedName>
</protein>
<dbReference type="EMBL" id="CP163431">
    <property type="protein sequence ID" value="XDQ07377.1"/>
    <property type="molecule type" value="Genomic_DNA"/>
</dbReference>
<evidence type="ECO:0000256" key="1">
    <source>
        <dbReference type="ARBA" id="ARBA00001974"/>
    </source>
</evidence>
<evidence type="ECO:0000313" key="5">
    <source>
        <dbReference type="EMBL" id="XDQ07377.1"/>
    </source>
</evidence>
<accession>A0AB39MQI5</accession>
<dbReference type="Pfam" id="PF01494">
    <property type="entry name" value="FAD_binding_3"/>
    <property type="match status" value="1"/>
</dbReference>
<dbReference type="GO" id="GO:0071949">
    <property type="term" value="F:FAD binding"/>
    <property type="evidence" value="ECO:0007669"/>
    <property type="project" value="InterPro"/>
</dbReference>
<dbReference type="Gene3D" id="3.30.70.2450">
    <property type="match status" value="1"/>
</dbReference>
<proteinExistence type="predicted"/>
<dbReference type="Gene3D" id="3.50.50.60">
    <property type="entry name" value="FAD/NAD(P)-binding domain"/>
    <property type="match status" value="1"/>
</dbReference>
<keyword evidence="5" id="KW-0560">Oxidoreductase</keyword>
<dbReference type="InterPro" id="IPR050641">
    <property type="entry name" value="RIFMO-like"/>
</dbReference>
<evidence type="ECO:0000256" key="3">
    <source>
        <dbReference type="ARBA" id="ARBA00022827"/>
    </source>
</evidence>
<gene>
    <name evidence="5" type="ORF">AB5J58_47500</name>
</gene>
<keyword evidence="3" id="KW-0274">FAD</keyword>
<dbReference type="SUPFAM" id="SSF51905">
    <property type="entry name" value="FAD/NAD(P)-binding domain"/>
    <property type="match status" value="1"/>
</dbReference>
<comment type="cofactor">
    <cofactor evidence="1">
        <name>FAD</name>
        <dbReference type="ChEBI" id="CHEBI:57692"/>
    </cofactor>
</comment>
<dbReference type="GO" id="GO:0016709">
    <property type="term" value="F:oxidoreductase activity, acting on paired donors, with incorporation or reduction of molecular oxygen, NAD(P)H as one donor, and incorporation of one atom of oxygen"/>
    <property type="evidence" value="ECO:0007669"/>
    <property type="project" value="UniProtKB-ARBA"/>
</dbReference>